<dbReference type="InterPro" id="IPR044920">
    <property type="entry name" value="MnmG_C_subdom_sf"/>
</dbReference>
<dbReference type="Pfam" id="PF21680">
    <property type="entry name" value="GIDA_C_1st"/>
    <property type="match status" value="1"/>
</dbReference>
<dbReference type="NCBIfam" id="TIGR00136">
    <property type="entry name" value="mnmG_gidA"/>
    <property type="match status" value="1"/>
</dbReference>
<proteinExistence type="inferred from homology"/>
<dbReference type="FunFam" id="3.50.50.60:FF:000002">
    <property type="entry name" value="tRNA uridine 5-carboxymethylaminomethyl modification enzyme MnmG"/>
    <property type="match status" value="1"/>
</dbReference>
<feature type="region of interest" description="Disordered" evidence="12">
    <location>
        <begin position="615"/>
        <end position="641"/>
    </location>
</feature>
<evidence type="ECO:0000256" key="5">
    <source>
        <dbReference type="ARBA" id="ARBA00022630"/>
    </source>
</evidence>
<gene>
    <name evidence="11" type="primary">mnmG</name>
    <name evidence="11" type="synonym">gidA</name>
    <name evidence="14" type="ORF">B5V02_09775</name>
</gene>
<evidence type="ECO:0000259" key="13">
    <source>
        <dbReference type="SMART" id="SM01228"/>
    </source>
</evidence>
<dbReference type="GO" id="GO:0005829">
    <property type="term" value="C:cytosol"/>
    <property type="evidence" value="ECO:0007669"/>
    <property type="project" value="TreeGrafter"/>
</dbReference>
<dbReference type="GO" id="GO:0030488">
    <property type="term" value="P:tRNA methylation"/>
    <property type="evidence" value="ECO:0007669"/>
    <property type="project" value="TreeGrafter"/>
</dbReference>
<dbReference type="RefSeq" id="WP_111544045.1">
    <property type="nucleotide sequence ID" value="NZ_MZXV01000019.1"/>
</dbReference>
<comment type="subunit">
    <text evidence="9 11">Homodimer. Heterotetramer of two MnmE and two MnmG subunits.</text>
</comment>
<evidence type="ECO:0000256" key="11">
    <source>
        <dbReference type="HAMAP-Rule" id="MF_00129"/>
    </source>
</evidence>
<dbReference type="Proteomes" id="UP000248616">
    <property type="component" value="Unassembled WGS sequence"/>
</dbReference>
<evidence type="ECO:0000256" key="6">
    <source>
        <dbReference type="ARBA" id="ARBA00022694"/>
    </source>
</evidence>
<dbReference type="PANTHER" id="PTHR11806">
    <property type="entry name" value="GLUCOSE INHIBITED DIVISION PROTEIN A"/>
    <property type="match status" value="1"/>
</dbReference>
<dbReference type="FunFam" id="3.50.50.60:FF:000082">
    <property type="entry name" value="protein MTO1 homolog, mitochondrial isoform X1"/>
    <property type="match status" value="1"/>
</dbReference>
<dbReference type="SMART" id="SM01228">
    <property type="entry name" value="GIDA_assoc_3"/>
    <property type="match status" value="1"/>
</dbReference>
<dbReference type="InterPro" id="IPR047001">
    <property type="entry name" value="MnmG_C_subdom"/>
</dbReference>
<feature type="binding site" evidence="11">
    <location>
        <position position="123"/>
    </location>
    <ligand>
        <name>FAD</name>
        <dbReference type="ChEBI" id="CHEBI:57692"/>
    </ligand>
</feature>
<dbReference type="SUPFAM" id="SSF51905">
    <property type="entry name" value="FAD/NAD(P)-binding domain"/>
    <property type="match status" value="1"/>
</dbReference>
<keyword evidence="5 11" id="KW-0285">Flavoprotein</keyword>
<comment type="cofactor">
    <cofactor evidence="1 11">
        <name>FAD</name>
        <dbReference type="ChEBI" id="CHEBI:57692"/>
    </cofactor>
</comment>
<feature type="binding site" evidence="11">
    <location>
        <position position="178"/>
    </location>
    <ligand>
        <name>FAD</name>
        <dbReference type="ChEBI" id="CHEBI:57692"/>
    </ligand>
</feature>
<dbReference type="OrthoDB" id="9815560at2"/>
<evidence type="ECO:0000256" key="1">
    <source>
        <dbReference type="ARBA" id="ARBA00001974"/>
    </source>
</evidence>
<name>A0A2W7CA72_9HYPH</name>
<evidence type="ECO:0000313" key="15">
    <source>
        <dbReference type="Proteomes" id="UP000248616"/>
    </source>
</evidence>
<feature type="binding site" evidence="11">
    <location>
        <position position="367"/>
    </location>
    <ligand>
        <name>FAD</name>
        <dbReference type="ChEBI" id="CHEBI:57692"/>
    </ligand>
</feature>
<organism evidence="14 15">
    <name type="scientific">Mesorhizobium kowhaii</name>
    <dbReference type="NCBI Taxonomy" id="1300272"/>
    <lineage>
        <taxon>Bacteria</taxon>
        <taxon>Pseudomonadati</taxon>
        <taxon>Pseudomonadota</taxon>
        <taxon>Alphaproteobacteria</taxon>
        <taxon>Hyphomicrobiales</taxon>
        <taxon>Phyllobacteriaceae</taxon>
        <taxon>Mesorhizobium</taxon>
    </lineage>
</organism>
<protein>
    <recommendedName>
        <fullName evidence="4 11">tRNA uridine 5-carboxymethylaminomethyl modification enzyme MnmG</fullName>
    </recommendedName>
    <alternativeName>
        <fullName evidence="10 11">Glucose-inhibited division protein A</fullName>
    </alternativeName>
</protein>
<feature type="binding site" evidence="11">
    <location>
        <begin position="11"/>
        <end position="16"/>
    </location>
    <ligand>
        <name>FAD</name>
        <dbReference type="ChEBI" id="CHEBI:57692"/>
    </ligand>
</feature>
<evidence type="ECO:0000256" key="12">
    <source>
        <dbReference type="SAM" id="MobiDB-lite"/>
    </source>
</evidence>
<dbReference type="Gene3D" id="1.10.150.570">
    <property type="entry name" value="GidA associated domain, C-terminal subdomain"/>
    <property type="match status" value="1"/>
</dbReference>
<keyword evidence="6 11" id="KW-0819">tRNA processing</keyword>
<dbReference type="GO" id="GO:0050660">
    <property type="term" value="F:flavin adenine dinucleotide binding"/>
    <property type="evidence" value="ECO:0007669"/>
    <property type="project" value="UniProtKB-UniRule"/>
</dbReference>
<dbReference type="Gene3D" id="1.10.10.1800">
    <property type="entry name" value="tRNA uridine 5-carboxymethylaminomethyl modification enzyme MnmG/GidA"/>
    <property type="match status" value="1"/>
</dbReference>
<keyword evidence="11" id="KW-0963">Cytoplasm</keyword>
<dbReference type="Pfam" id="PF13932">
    <property type="entry name" value="SAM_GIDA_C"/>
    <property type="match status" value="1"/>
</dbReference>
<dbReference type="Pfam" id="PF01134">
    <property type="entry name" value="GIDA"/>
    <property type="match status" value="1"/>
</dbReference>
<sequence>MTDHYDVVVVGGGHAGCEAASAAARAGAKTALVTLRFETIGVMSCNPAIGGLGKGHLVREIDAMDGLMGRVADAAGIQFRLLNRRKGPAVRGPRTQADRKLYGLAMQEAIRLQNDLDVIEGEVLDFEIVDGRIAAVLLADGRRLACGAVVLTTGTFLRGLIHIGDKKIVAGRMNEQASIGLSATMRRVGFALGRLKTGTPPRLDGKTIDWASLDKQAADEDPVPFSLMTDRIETPQIECGITRTTAATHDLIRANLGRSAMYSGSIEGVGPRYCPSIEDKIVKFGDRDGHQIFLEPEGLDDDTVYPNGISTSLPQDVQLDILKTIPGLARAVMLQPGYAIEYDHVDPRELTTGLETRRLSGLFLAGQINGTTGYEEAAGQGLLAGLNAARRAAGSEQIVLSRTEAYIGVMVDDLTSRGISEPYRMFTSRAEFRLSLRADNADERLTPLAAKLGIASVQRMQRYGNMMRQLDEARQLAVSLAMTPNEAARHGLEINRDGVRRSGYELLAYPGVDVAWLARVEPRFADIDAKTAERLETEAKYSVYLDRQKTDVAQIRHEESRLIPETVDFGGVPGLSNELKQKMRARRPRSIADAQRMEGMTPAALAIIVAHVRHAESEQRPETDQEPEDTQRIKGTQRIVA</sequence>
<dbReference type="HAMAP" id="MF_00129">
    <property type="entry name" value="MnmG_GidA"/>
    <property type="match status" value="1"/>
</dbReference>
<dbReference type="PROSITE" id="PS01280">
    <property type="entry name" value="GIDA_1"/>
    <property type="match status" value="1"/>
</dbReference>
<dbReference type="InterPro" id="IPR036188">
    <property type="entry name" value="FAD/NAD-bd_sf"/>
</dbReference>
<evidence type="ECO:0000256" key="7">
    <source>
        <dbReference type="ARBA" id="ARBA00022827"/>
    </source>
</evidence>
<dbReference type="Gene3D" id="3.50.50.60">
    <property type="entry name" value="FAD/NAD(P)-binding domain"/>
    <property type="match status" value="2"/>
</dbReference>
<dbReference type="InterPro" id="IPR002218">
    <property type="entry name" value="MnmG-rel"/>
</dbReference>
<evidence type="ECO:0000256" key="2">
    <source>
        <dbReference type="ARBA" id="ARBA00003717"/>
    </source>
</evidence>
<evidence type="ECO:0000313" key="14">
    <source>
        <dbReference type="EMBL" id="PZV38628.1"/>
    </source>
</evidence>
<dbReference type="InterPro" id="IPR040131">
    <property type="entry name" value="MnmG_N"/>
</dbReference>
<dbReference type="GO" id="GO:0002098">
    <property type="term" value="P:tRNA wobble uridine modification"/>
    <property type="evidence" value="ECO:0007669"/>
    <property type="project" value="InterPro"/>
</dbReference>
<comment type="subcellular location">
    <subcellularLocation>
        <location evidence="11">Cytoplasm</location>
    </subcellularLocation>
</comment>
<evidence type="ECO:0000256" key="9">
    <source>
        <dbReference type="ARBA" id="ARBA00025948"/>
    </source>
</evidence>
<dbReference type="InterPro" id="IPR049312">
    <property type="entry name" value="GIDA_C_N"/>
</dbReference>
<evidence type="ECO:0000256" key="3">
    <source>
        <dbReference type="ARBA" id="ARBA00007653"/>
    </source>
</evidence>
<keyword evidence="15" id="KW-1185">Reference proteome</keyword>
<accession>A0A2W7CA72</accession>
<feature type="domain" description="tRNA uridine 5-carboxymethylaminomethyl modification enzyme C-terminal subdomain" evidence="13">
    <location>
        <begin position="539"/>
        <end position="610"/>
    </location>
</feature>
<evidence type="ECO:0000256" key="4">
    <source>
        <dbReference type="ARBA" id="ARBA00020461"/>
    </source>
</evidence>
<keyword evidence="7 11" id="KW-0274">FAD</keyword>
<dbReference type="PANTHER" id="PTHR11806:SF0">
    <property type="entry name" value="PROTEIN MTO1 HOMOLOG, MITOCHONDRIAL"/>
    <property type="match status" value="1"/>
</dbReference>
<comment type="caution">
    <text evidence="14">The sequence shown here is derived from an EMBL/GenBank/DDBJ whole genome shotgun (WGS) entry which is preliminary data.</text>
</comment>
<dbReference type="InterPro" id="IPR020595">
    <property type="entry name" value="MnmG-rel_CS"/>
</dbReference>
<dbReference type="EMBL" id="MZXV01000019">
    <property type="protein sequence ID" value="PZV38628.1"/>
    <property type="molecule type" value="Genomic_DNA"/>
</dbReference>
<keyword evidence="8 11" id="KW-0520">NAD</keyword>
<dbReference type="InterPro" id="IPR026904">
    <property type="entry name" value="MnmG_C"/>
</dbReference>
<dbReference type="InterPro" id="IPR004416">
    <property type="entry name" value="MnmG"/>
</dbReference>
<dbReference type="PRINTS" id="PR00411">
    <property type="entry name" value="PNDRDTASEI"/>
</dbReference>
<dbReference type="AlphaFoldDB" id="A0A2W7CA72"/>
<evidence type="ECO:0000256" key="10">
    <source>
        <dbReference type="ARBA" id="ARBA00031800"/>
    </source>
</evidence>
<comment type="similarity">
    <text evidence="3 11">Belongs to the MnmG family.</text>
</comment>
<feature type="binding site" evidence="11">
    <location>
        <begin position="270"/>
        <end position="284"/>
    </location>
    <ligand>
        <name>NAD(+)</name>
        <dbReference type="ChEBI" id="CHEBI:57540"/>
    </ligand>
</feature>
<comment type="function">
    <text evidence="2 11">NAD-binding protein involved in the addition of a carboxymethylaminomethyl (cmnm) group at the wobble position (U34) of certain tRNAs, forming tRNA-cmnm(5)s(2)U34.</text>
</comment>
<evidence type="ECO:0000256" key="8">
    <source>
        <dbReference type="ARBA" id="ARBA00023027"/>
    </source>
</evidence>
<dbReference type="PROSITE" id="PS01281">
    <property type="entry name" value="GIDA_2"/>
    <property type="match status" value="1"/>
</dbReference>
<reference evidence="15" key="1">
    <citation type="submission" date="2017-03" db="EMBL/GenBank/DDBJ databases">
        <authorList>
            <person name="Safronova V.I."/>
            <person name="Sazanova A.L."/>
            <person name="Chirak E.R."/>
        </authorList>
    </citation>
    <scope>NUCLEOTIDE SEQUENCE [LARGE SCALE GENOMIC DNA]</scope>
    <source>
        <strain evidence="15">Ach-343</strain>
    </source>
</reference>